<evidence type="ECO:0000313" key="2">
    <source>
        <dbReference type="EMBL" id="MCS4157766.1"/>
    </source>
</evidence>
<gene>
    <name evidence="2" type="ORF">GGP99_001730</name>
</gene>
<evidence type="ECO:0000256" key="1">
    <source>
        <dbReference type="SAM" id="MobiDB-lite"/>
    </source>
</evidence>
<dbReference type="Proteomes" id="UP001155110">
    <property type="component" value="Unassembled WGS sequence"/>
</dbReference>
<evidence type="ECO:0000313" key="3">
    <source>
        <dbReference type="Proteomes" id="UP001155110"/>
    </source>
</evidence>
<proteinExistence type="predicted"/>
<evidence type="ECO:0008006" key="4">
    <source>
        <dbReference type="Google" id="ProtNLM"/>
    </source>
</evidence>
<feature type="compositionally biased region" description="Polar residues" evidence="1">
    <location>
        <begin position="1"/>
        <end position="18"/>
    </location>
</feature>
<sequence length="455" mass="48796">MRRPNTSGIGSGSPNRSLSVELGSIDRVDREAGNATVITETGREITARISTPMGGIGGSGLRLTPRVGARCLVAILESGGAPRPNHSFLLSTYSAAQGDTPDWGAPGDMIYRANGGSKVLFSQSGLVDLKADDWTRRTYLPSEKLIKEWAKSKEVLHTPIAHDRTIHDAEAEAGFRELLLNSAFMHREGDQGPDVVQTWGRTRGSEQASALNPETGSLLYRKAEHRGDQGTPKARFREAVAASRDSVLETRVSDLQTGAALERQVGTQGQTFDRYRVSQGEVEVTRRVGAGVTAPGEAWRHEVVAEEASALTRRGKFGGVLAEQVLEGSGTYERRVLEDGTLEASNPTWDVTMEAGGALTVTNGTTTVTIEDDEATIDNGSTSITVTGSNIYVGDTASSESEPLALGSALQDFLDAFKKWANKHTHTHPQGPTGPPMTPFARPSQPILSQKNYTD</sequence>
<feature type="region of interest" description="Disordered" evidence="1">
    <location>
        <begin position="423"/>
        <end position="455"/>
    </location>
</feature>
<accession>A0AAW5P6T4</accession>
<dbReference type="RefSeq" id="WP_259258289.1">
    <property type="nucleotide sequence ID" value="NZ_JANTZM010000007.1"/>
</dbReference>
<protein>
    <recommendedName>
        <fullName evidence="4">Gp5/Type VI secretion system Vgr protein OB-fold domain-containing protein</fullName>
    </recommendedName>
</protein>
<organism evidence="2 3">
    <name type="scientific">Salinibacter ruber</name>
    <dbReference type="NCBI Taxonomy" id="146919"/>
    <lineage>
        <taxon>Bacteria</taxon>
        <taxon>Pseudomonadati</taxon>
        <taxon>Rhodothermota</taxon>
        <taxon>Rhodothermia</taxon>
        <taxon>Rhodothermales</taxon>
        <taxon>Salinibacteraceae</taxon>
        <taxon>Salinibacter</taxon>
    </lineage>
</organism>
<name>A0AAW5P6T4_9BACT</name>
<comment type="caution">
    <text evidence="2">The sequence shown here is derived from an EMBL/GenBank/DDBJ whole genome shotgun (WGS) entry which is preliminary data.</text>
</comment>
<reference evidence="2" key="1">
    <citation type="submission" date="2022-08" db="EMBL/GenBank/DDBJ databases">
        <title>Genomic Encyclopedia of Type Strains, Phase V (KMG-V): Genome sequencing to study the core and pangenomes of soil and plant-associated prokaryotes.</title>
        <authorList>
            <person name="Whitman W."/>
        </authorList>
    </citation>
    <scope>NUCLEOTIDE SEQUENCE</scope>
    <source>
        <strain evidence="2">SP3002</strain>
    </source>
</reference>
<dbReference type="EMBL" id="JANTZM010000007">
    <property type="protein sequence ID" value="MCS4157766.1"/>
    <property type="molecule type" value="Genomic_DNA"/>
</dbReference>
<dbReference type="AlphaFoldDB" id="A0AAW5P6T4"/>
<feature type="compositionally biased region" description="Polar residues" evidence="1">
    <location>
        <begin position="446"/>
        <end position="455"/>
    </location>
</feature>
<feature type="region of interest" description="Disordered" evidence="1">
    <location>
        <begin position="1"/>
        <end position="21"/>
    </location>
</feature>